<dbReference type="Proteomes" id="UP000248598">
    <property type="component" value="Chromosome 1"/>
</dbReference>
<dbReference type="GO" id="GO:0043565">
    <property type="term" value="F:sequence-specific DNA binding"/>
    <property type="evidence" value="ECO:0007669"/>
    <property type="project" value="TreeGrafter"/>
</dbReference>
<dbReference type="GO" id="GO:0032259">
    <property type="term" value="P:methylation"/>
    <property type="evidence" value="ECO:0007669"/>
    <property type="project" value="UniProtKB-KW"/>
</dbReference>
<dbReference type="GeneID" id="93263016"/>
<dbReference type="PANTHER" id="PTHR30481">
    <property type="entry name" value="DNA ADENINE METHYLASE"/>
    <property type="match status" value="1"/>
</dbReference>
<evidence type="ECO:0000256" key="1">
    <source>
        <dbReference type="ARBA" id="ARBA00022603"/>
    </source>
</evidence>
<evidence type="ECO:0000313" key="5">
    <source>
        <dbReference type="Proteomes" id="UP000248598"/>
    </source>
</evidence>
<dbReference type="Gene3D" id="3.40.50.150">
    <property type="entry name" value="Vaccinia Virus protein VP39"/>
    <property type="match status" value="1"/>
</dbReference>
<dbReference type="EMBL" id="LS483426">
    <property type="protein sequence ID" value="SQH25543.1"/>
    <property type="molecule type" value="Genomic_DNA"/>
</dbReference>
<dbReference type="GO" id="GO:0009007">
    <property type="term" value="F:site-specific DNA-methyltransferase (adenine-specific) activity"/>
    <property type="evidence" value="ECO:0007669"/>
    <property type="project" value="UniProtKB-EC"/>
</dbReference>
<evidence type="ECO:0000256" key="3">
    <source>
        <dbReference type="ARBA" id="ARBA00022691"/>
    </source>
</evidence>
<protein>
    <submittedName>
        <fullName evidence="4">Site-specific DNA methylase</fullName>
    </submittedName>
</protein>
<evidence type="ECO:0000256" key="2">
    <source>
        <dbReference type="ARBA" id="ARBA00022679"/>
    </source>
</evidence>
<dbReference type="GO" id="GO:0006298">
    <property type="term" value="P:mismatch repair"/>
    <property type="evidence" value="ECO:0007669"/>
    <property type="project" value="TreeGrafter"/>
</dbReference>
<dbReference type="GO" id="GO:0009307">
    <property type="term" value="P:DNA restriction-modification system"/>
    <property type="evidence" value="ECO:0007669"/>
    <property type="project" value="InterPro"/>
</dbReference>
<keyword evidence="3" id="KW-0949">S-adenosyl-L-methionine</keyword>
<accession>A0AAX2J693</accession>
<keyword evidence="2" id="KW-0808">Transferase</keyword>
<dbReference type="AlphaFoldDB" id="A0AAX2J693"/>
<evidence type="ECO:0000313" key="4">
    <source>
        <dbReference type="EMBL" id="SQH25543.1"/>
    </source>
</evidence>
<organism evidence="4 5">
    <name type="scientific">Kingella kingae</name>
    <dbReference type="NCBI Taxonomy" id="504"/>
    <lineage>
        <taxon>Bacteria</taxon>
        <taxon>Pseudomonadati</taxon>
        <taxon>Pseudomonadota</taxon>
        <taxon>Betaproteobacteria</taxon>
        <taxon>Neisseriales</taxon>
        <taxon>Neisseriaceae</taxon>
        <taxon>Kingella</taxon>
    </lineage>
</organism>
<name>A0AAX2J693_KINKI</name>
<sequence length="160" mass="18794">MNTGSDIQRAARFFYLQHNTFGSKTTGQTFGTETTGKAWNATQIAEKLQAARQRLGGVFIENEPWQRCVKRYDRPHTFFYADPPYWQTAGYERVFDWTEYEQLAQTMRTMQGKMMLSINDHPDIRALFAEFNITELQLAYSVRRKAENRIQRGELVICNY</sequence>
<dbReference type="InterPro" id="IPR029063">
    <property type="entry name" value="SAM-dependent_MTases_sf"/>
</dbReference>
<dbReference type="GO" id="GO:1904047">
    <property type="term" value="F:S-adenosyl-L-methionine binding"/>
    <property type="evidence" value="ECO:0007669"/>
    <property type="project" value="TreeGrafter"/>
</dbReference>
<dbReference type="RefSeq" id="WP_231954128.1">
    <property type="nucleotide sequence ID" value="NZ_CP091518.1"/>
</dbReference>
<proteinExistence type="predicted"/>
<reference evidence="4 5" key="1">
    <citation type="submission" date="2018-06" db="EMBL/GenBank/DDBJ databases">
        <authorList>
            <consortium name="Pathogen Informatics"/>
            <person name="Doyle S."/>
        </authorList>
    </citation>
    <scope>NUCLEOTIDE SEQUENCE [LARGE SCALE GENOMIC DNA]</scope>
    <source>
        <strain evidence="4 5">NCTC10529</strain>
    </source>
</reference>
<dbReference type="InterPro" id="IPR012327">
    <property type="entry name" value="MeTrfase_D12"/>
</dbReference>
<dbReference type="PANTHER" id="PTHR30481:SF4">
    <property type="entry name" value="SITE-SPECIFIC DNA-METHYLTRANSFERASE (ADENINE-SPECIFIC)"/>
    <property type="match status" value="1"/>
</dbReference>
<gene>
    <name evidence="4" type="ORF">NCTC10529_01744</name>
</gene>
<dbReference type="Pfam" id="PF02086">
    <property type="entry name" value="MethyltransfD12"/>
    <property type="match status" value="1"/>
</dbReference>
<dbReference type="SUPFAM" id="SSF53335">
    <property type="entry name" value="S-adenosyl-L-methionine-dependent methyltransferases"/>
    <property type="match status" value="1"/>
</dbReference>
<keyword evidence="1 4" id="KW-0489">Methyltransferase</keyword>